<organism evidence="2 3">
    <name type="scientific">Nocardia otitidiscaviarum</name>
    <dbReference type="NCBI Taxonomy" id="1823"/>
    <lineage>
        <taxon>Bacteria</taxon>
        <taxon>Bacillati</taxon>
        <taxon>Actinomycetota</taxon>
        <taxon>Actinomycetes</taxon>
        <taxon>Mycobacteriales</taxon>
        <taxon>Nocardiaceae</taxon>
        <taxon>Nocardia</taxon>
    </lineage>
</organism>
<dbReference type="Proteomes" id="UP000255467">
    <property type="component" value="Unassembled WGS sequence"/>
</dbReference>
<protein>
    <submittedName>
        <fullName evidence="2">Uncharacterized protein</fullName>
    </submittedName>
</protein>
<feature type="region of interest" description="Disordered" evidence="1">
    <location>
        <begin position="32"/>
        <end position="59"/>
    </location>
</feature>
<evidence type="ECO:0000313" key="3">
    <source>
        <dbReference type="Proteomes" id="UP000255467"/>
    </source>
</evidence>
<name>A0A378YGP8_9NOCA</name>
<dbReference type="STRING" id="1406858.GCA_000710895_05382"/>
<feature type="compositionally biased region" description="Basic and acidic residues" evidence="1">
    <location>
        <begin position="50"/>
        <end position="59"/>
    </location>
</feature>
<dbReference type="AlphaFoldDB" id="A0A378YGP8"/>
<proteinExistence type="predicted"/>
<gene>
    <name evidence="2" type="ORF">NCTC1934_02342</name>
</gene>
<dbReference type="EMBL" id="UGRY01000002">
    <property type="protein sequence ID" value="SUA76018.1"/>
    <property type="molecule type" value="Genomic_DNA"/>
</dbReference>
<accession>A0A378YGP8</accession>
<evidence type="ECO:0000256" key="1">
    <source>
        <dbReference type="SAM" id="MobiDB-lite"/>
    </source>
</evidence>
<sequence length="59" mass="6510">MTGAESAWHRRDRVDGPIGFLHRDDGVWPVGADGWPVTDAEPDSGGDPDLAPRYDLRHN</sequence>
<evidence type="ECO:0000313" key="2">
    <source>
        <dbReference type="EMBL" id="SUA76018.1"/>
    </source>
</evidence>
<keyword evidence="3" id="KW-1185">Reference proteome</keyword>
<reference evidence="2 3" key="1">
    <citation type="submission" date="2018-06" db="EMBL/GenBank/DDBJ databases">
        <authorList>
            <consortium name="Pathogen Informatics"/>
            <person name="Doyle S."/>
        </authorList>
    </citation>
    <scope>NUCLEOTIDE SEQUENCE [LARGE SCALE GENOMIC DNA]</scope>
    <source>
        <strain evidence="2 3">NCTC1934</strain>
    </source>
</reference>